<gene>
    <name evidence="1" type="ORF">Cboi01_000093500</name>
</gene>
<dbReference type="EMBL" id="BSXV01000300">
    <property type="protein sequence ID" value="GME88502.1"/>
    <property type="molecule type" value="Genomic_DNA"/>
</dbReference>
<comment type="caution">
    <text evidence="1">The sequence shown here is derived from an EMBL/GenBank/DDBJ whole genome shotgun (WGS) entry which is preliminary data.</text>
</comment>
<evidence type="ECO:0000313" key="2">
    <source>
        <dbReference type="Proteomes" id="UP001165101"/>
    </source>
</evidence>
<evidence type="ECO:0000313" key="1">
    <source>
        <dbReference type="EMBL" id="GME88502.1"/>
    </source>
</evidence>
<keyword evidence="2" id="KW-1185">Reference proteome</keyword>
<organism evidence="1 2">
    <name type="scientific">Candida boidinii</name>
    <name type="common">Yeast</name>
    <dbReference type="NCBI Taxonomy" id="5477"/>
    <lineage>
        <taxon>Eukaryota</taxon>
        <taxon>Fungi</taxon>
        <taxon>Dikarya</taxon>
        <taxon>Ascomycota</taxon>
        <taxon>Saccharomycotina</taxon>
        <taxon>Pichiomycetes</taxon>
        <taxon>Pichiales</taxon>
        <taxon>Pichiaceae</taxon>
        <taxon>Ogataea</taxon>
        <taxon>Ogataea/Candida clade</taxon>
    </lineage>
</organism>
<reference evidence="1" key="1">
    <citation type="submission" date="2023-04" db="EMBL/GenBank/DDBJ databases">
        <title>Candida boidinii NBRC 1967.</title>
        <authorList>
            <person name="Ichikawa N."/>
            <person name="Sato H."/>
            <person name="Tonouchi N."/>
        </authorList>
    </citation>
    <scope>NUCLEOTIDE SEQUENCE</scope>
    <source>
        <strain evidence="1">NBRC 1967</strain>
    </source>
</reference>
<name>A0ACB5TGV5_CANBO</name>
<proteinExistence type="predicted"/>
<accession>A0ACB5TGV5</accession>
<dbReference type="Proteomes" id="UP001165101">
    <property type="component" value="Unassembled WGS sequence"/>
</dbReference>
<protein>
    <submittedName>
        <fullName evidence="1">Unnamed protein product</fullName>
    </submittedName>
</protein>
<sequence length="483" mass="54911">MGSLKSFIKAVRHSKTIAAERAVIRKESASIRNSFRDINLDHENRSVAISKLLYLYILGEPTYFGQVECLKLLASPKFSHKRLGYLATMLILDEEQEVLTLLTNSLDNDMKSHNQYIAGLALVTLGNLASTELARDLYANVENLLSSQQVYLRKKACIVAAKLIDKDPDLSEIYITKIEKLLNEKSHGCILGCLQLIKSIYKNDENSHNQLKLQIPRLLAHLRLLSSTGYSPEYDVKGIPDPFLYVSLLQTIRLLLENDDQNPNLELLNDLLTQIASKVDNSSTASNSILYETVNTIFMLNTDSSLKVLGIKILGNCLSTKDNNTRYVALNILLSVINHEPSAVQRHRQIIFTCLQDADVSIRRRALELTFAIINEKNLKLVTKELLNFLKNLNDDELKEYTTTHLTIILKKYSNDLKWHFEILIKLLNLVGNFFTQDILSSILALIIQNSKDLKLTKFIVFELFKNSYNNYNQFGLDLVTIC</sequence>